<feature type="transmembrane region" description="Helical" evidence="7">
    <location>
        <begin position="156"/>
        <end position="180"/>
    </location>
</feature>
<dbReference type="EMBL" id="KT163453">
    <property type="protein sequence ID" value="AKN21403.1"/>
    <property type="molecule type" value="mRNA"/>
</dbReference>
<dbReference type="PANTHER" id="PTHR48020">
    <property type="entry name" value="PROTON MYO-INOSITOL COTRANSPORTER"/>
    <property type="match status" value="1"/>
</dbReference>
<keyword evidence="5 7" id="KW-1133">Transmembrane helix</keyword>
<dbReference type="InterPro" id="IPR005829">
    <property type="entry name" value="Sugar_transporter_CS"/>
</dbReference>
<reference evidence="9" key="1">
    <citation type="journal article" date="2015" name="Elife">
        <title>Stem cells and fluid flow drive cyst formation in an invertebrate excretory organ.</title>
        <authorList>
            <person name="Thi-Kim Vu H."/>
            <person name="Rink J.C."/>
            <person name="McKinney S.A."/>
            <person name="McClain M."/>
            <person name="Lakshmanaperumal N."/>
            <person name="Alexander R."/>
            <person name="Sanchez Alvarado A."/>
        </authorList>
    </citation>
    <scope>NUCLEOTIDE SEQUENCE</scope>
</reference>
<dbReference type="PROSITE" id="PS00217">
    <property type="entry name" value="SUGAR_TRANSPORT_2"/>
    <property type="match status" value="1"/>
</dbReference>
<dbReference type="InterPro" id="IPR020846">
    <property type="entry name" value="MFS_dom"/>
</dbReference>
<dbReference type="GO" id="GO:0016324">
    <property type="term" value="C:apical plasma membrane"/>
    <property type="evidence" value="ECO:0007669"/>
    <property type="project" value="TreeGrafter"/>
</dbReference>
<feature type="transmembrane region" description="Helical" evidence="7">
    <location>
        <begin position="441"/>
        <end position="465"/>
    </location>
</feature>
<dbReference type="PRINTS" id="PR00171">
    <property type="entry name" value="SUGRTRNSPORT"/>
</dbReference>
<evidence type="ECO:0000256" key="7">
    <source>
        <dbReference type="SAM" id="Phobius"/>
    </source>
</evidence>
<feature type="transmembrane region" description="Helical" evidence="7">
    <location>
        <begin position="283"/>
        <end position="306"/>
    </location>
</feature>
<evidence type="ECO:0000256" key="5">
    <source>
        <dbReference type="ARBA" id="ARBA00022989"/>
    </source>
</evidence>
<dbReference type="AlphaFoldDB" id="A0A0H3YJX4"/>
<dbReference type="PANTHER" id="PTHR48020:SF12">
    <property type="entry name" value="PROTON MYO-INOSITOL COTRANSPORTER"/>
    <property type="match status" value="1"/>
</dbReference>
<evidence type="ECO:0000256" key="2">
    <source>
        <dbReference type="ARBA" id="ARBA00010992"/>
    </source>
</evidence>
<feature type="transmembrane region" description="Helical" evidence="7">
    <location>
        <begin position="506"/>
        <end position="524"/>
    </location>
</feature>
<feature type="transmembrane region" description="Helical" evidence="7">
    <location>
        <begin position="40"/>
        <end position="58"/>
    </location>
</feature>
<feature type="transmembrane region" description="Helical" evidence="7">
    <location>
        <begin position="99"/>
        <end position="117"/>
    </location>
</feature>
<sequence>EFIVILNFIFICSFNLMNFEYSIDSLFDAGNIEVLYTNQFIHYITFPIIGGFMFGYVTGTVPDVYGIFHMFMVATIAGGALLSSLPTGYLADRFGRKKTIILSCLFYIVGSLISFNYRVVIAVGRFLIGIGLGISSTCCPLYIAEITPKVIRGRIITIYQICLTFGLFLASVVNATLNYASPTYGSDTTTPIILITPAVPALFLLIGMLTVPESYRWLLSKNRIDEAIEVVRKLKQIPESNITEFVENILEANVLIEEDLQEQKEQKKFILCRILGDKIARKTLVMGCSLQMLAQLIGINGLMYYANSLFQKYVTNNIKIYLWFTPLLTFINLISSFVAYKLIDKIGRRKLALISLFGIISSSVIIAVNLQLVDVRYLKRNQNNNCRNFLSCDDCINNICEYCQIDENSGYTCVNYGANCTNKGNYPIYNFDNHCTNNINWILLLGMILYVISFAIGMGPIPWVVTSEIYPAWCRSTNMALSTTAKWLCNLTVTMTVFTRRLYETFWIYSAFTICGIALIYKNFPEMNQANMEEILHVL</sequence>
<feature type="transmembrane region" description="Helical" evidence="7">
    <location>
        <begin position="123"/>
        <end position="144"/>
    </location>
</feature>
<feature type="transmembrane region" description="Helical" evidence="7">
    <location>
        <begin position="351"/>
        <end position="372"/>
    </location>
</feature>
<dbReference type="PROSITE" id="PS50850">
    <property type="entry name" value="MFS"/>
    <property type="match status" value="1"/>
</dbReference>
<dbReference type="Gene3D" id="1.20.1250.20">
    <property type="entry name" value="MFS general substrate transporter like domains"/>
    <property type="match status" value="2"/>
</dbReference>
<keyword evidence="4 7" id="KW-0812">Transmembrane</keyword>
<protein>
    <submittedName>
        <fullName evidence="9">Slc2a-9</fullName>
    </submittedName>
</protein>
<dbReference type="InterPro" id="IPR036259">
    <property type="entry name" value="MFS_trans_sf"/>
</dbReference>
<dbReference type="InterPro" id="IPR005828">
    <property type="entry name" value="MFS_sugar_transport-like"/>
</dbReference>
<evidence type="ECO:0000256" key="3">
    <source>
        <dbReference type="ARBA" id="ARBA00022448"/>
    </source>
</evidence>
<organism evidence="9">
    <name type="scientific">Schmidtea mediterranea</name>
    <name type="common">Freshwater planarian flatworm</name>
    <dbReference type="NCBI Taxonomy" id="79327"/>
    <lineage>
        <taxon>Eukaryota</taxon>
        <taxon>Metazoa</taxon>
        <taxon>Spiralia</taxon>
        <taxon>Lophotrochozoa</taxon>
        <taxon>Platyhelminthes</taxon>
        <taxon>Rhabditophora</taxon>
        <taxon>Seriata</taxon>
        <taxon>Tricladida</taxon>
        <taxon>Continenticola</taxon>
        <taxon>Geoplanoidea</taxon>
        <taxon>Dugesiidae</taxon>
        <taxon>Schmidtea</taxon>
    </lineage>
</organism>
<dbReference type="Pfam" id="PF00083">
    <property type="entry name" value="Sugar_tr"/>
    <property type="match status" value="2"/>
</dbReference>
<feature type="transmembrane region" description="Helical" evidence="7">
    <location>
        <begin position="192"/>
        <end position="211"/>
    </location>
</feature>
<comment type="similarity">
    <text evidence="2">Belongs to the major facilitator superfamily. Sugar transporter (TC 2.A.1.1) family.</text>
</comment>
<feature type="transmembrane region" description="Helical" evidence="7">
    <location>
        <begin position="64"/>
        <end position="87"/>
    </location>
</feature>
<dbReference type="PROSITE" id="PS00216">
    <property type="entry name" value="SUGAR_TRANSPORT_1"/>
    <property type="match status" value="1"/>
</dbReference>
<evidence type="ECO:0000259" key="8">
    <source>
        <dbReference type="PROSITE" id="PS50850"/>
    </source>
</evidence>
<dbReference type="InterPro" id="IPR050814">
    <property type="entry name" value="Myo-inositol_Transporter"/>
</dbReference>
<dbReference type="InterPro" id="IPR003663">
    <property type="entry name" value="Sugar/inositol_transpt"/>
</dbReference>
<accession>A0A0H3YJX4</accession>
<dbReference type="GO" id="GO:0005366">
    <property type="term" value="F:myo-inositol:proton symporter activity"/>
    <property type="evidence" value="ECO:0007669"/>
    <property type="project" value="TreeGrafter"/>
</dbReference>
<dbReference type="SUPFAM" id="SSF103473">
    <property type="entry name" value="MFS general substrate transporter"/>
    <property type="match status" value="1"/>
</dbReference>
<keyword evidence="3" id="KW-0813">Transport</keyword>
<gene>
    <name evidence="9" type="primary">slc2a-9</name>
</gene>
<name>A0A0H3YJX4_SCHMD</name>
<proteinExistence type="evidence at transcript level"/>
<keyword evidence="6 7" id="KW-0472">Membrane</keyword>
<evidence type="ECO:0000256" key="4">
    <source>
        <dbReference type="ARBA" id="ARBA00022692"/>
    </source>
</evidence>
<feature type="transmembrane region" description="Helical" evidence="7">
    <location>
        <begin position="318"/>
        <end position="339"/>
    </location>
</feature>
<feature type="non-terminal residue" evidence="9">
    <location>
        <position position="1"/>
    </location>
</feature>
<evidence type="ECO:0000313" key="9">
    <source>
        <dbReference type="EMBL" id="AKN21403.1"/>
    </source>
</evidence>
<evidence type="ECO:0000256" key="1">
    <source>
        <dbReference type="ARBA" id="ARBA00004141"/>
    </source>
</evidence>
<feature type="domain" description="Major facilitator superfamily (MFS) profile" evidence="8">
    <location>
        <begin position="31"/>
        <end position="528"/>
    </location>
</feature>
<evidence type="ECO:0000256" key="6">
    <source>
        <dbReference type="ARBA" id="ARBA00023136"/>
    </source>
</evidence>
<comment type="subcellular location">
    <subcellularLocation>
        <location evidence="1">Membrane</location>
        <topology evidence="1">Multi-pass membrane protein</topology>
    </subcellularLocation>
</comment>